<comment type="subcellular location">
    <subcellularLocation>
        <location evidence="1">Cell outer membrane</location>
    </subcellularLocation>
</comment>
<keyword evidence="9" id="KW-1185">Reference proteome</keyword>
<keyword evidence="4" id="KW-0472">Membrane</keyword>
<sequence>MKRIPIYLLLLGTVVNFSCDEQSLLNLSPQTYQSSSSFFKSGEHFEQALIGVYSCLRSLPEYAVFMDEMRSDNTFFTFFAGDRSQALHAESIAQFTDDDRASYTTNRYTNNYVGISRANTILDRITGFSDMEEATKNRIVAETLFLRAFFYFDLVSHYGGVPLQLAEITSEEGTFLPRATEEEVYGQVIADLVLAIPGLPVAKEFPQSGRASSGSAKMLLAYAYLTQPNKDYAKAAQELRDIEGMNYTLMADYADCFDPAQKNSRESIFEIQYKEGNDGLHSYFTWLFIPKTPNTVLITGLNVATQHIRWGGWNVPTRDLVSTYEKGDKRLNASVAVAEGTEDANGTFLIERVVNAEGYKPQPGKAYYYFVNKYNHSPYAVEYNTGENWPIFRYADALLLLAECLLEQGDQTGALRYVNQVRNRAGLANLATISKEAILKERRHELAFENHRWLDLIRAGKAVEVMQQFGAAVKSQYGWVLPNAFNVTPEKLIYPIPFRELQINSNLVQNPGYQ</sequence>
<reference evidence="8 9" key="1">
    <citation type="submission" date="2016-10" db="EMBL/GenBank/DDBJ databases">
        <authorList>
            <person name="de Groot N.N."/>
        </authorList>
    </citation>
    <scope>NUCLEOTIDE SEQUENCE [LARGE SCALE GENOMIC DNA]</scope>
    <source>
        <strain evidence="8 9">RK1</strain>
    </source>
</reference>
<comment type="similarity">
    <text evidence="2">Belongs to the SusD family.</text>
</comment>
<dbReference type="CDD" id="cd08977">
    <property type="entry name" value="SusD"/>
    <property type="match status" value="1"/>
</dbReference>
<dbReference type="SUPFAM" id="SSF48452">
    <property type="entry name" value="TPR-like"/>
    <property type="match status" value="1"/>
</dbReference>
<evidence type="ECO:0000256" key="3">
    <source>
        <dbReference type="ARBA" id="ARBA00022729"/>
    </source>
</evidence>
<dbReference type="RefSeq" id="WP_090625854.1">
    <property type="nucleotide sequence ID" value="NZ_FOQO01000003.1"/>
</dbReference>
<dbReference type="InterPro" id="IPR011990">
    <property type="entry name" value="TPR-like_helical_dom_sf"/>
</dbReference>
<keyword evidence="3" id="KW-0732">Signal</keyword>
<keyword evidence="5" id="KW-0998">Cell outer membrane</keyword>
<dbReference type="EMBL" id="FOQO01000003">
    <property type="protein sequence ID" value="SFI24896.1"/>
    <property type="molecule type" value="Genomic_DNA"/>
</dbReference>
<evidence type="ECO:0000313" key="8">
    <source>
        <dbReference type="EMBL" id="SFI24896.1"/>
    </source>
</evidence>
<dbReference type="OrthoDB" id="993981at2"/>
<dbReference type="GO" id="GO:0009279">
    <property type="term" value="C:cell outer membrane"/>
    <property type="evidence" value="ECO:0007669"/>
    <property type="project" value="UniProtKB-SubCell"/>
</dbReference>
<feature type="domain" description="RagB/SusD" evidence="6">
    <location>
        <begin position="319"/>
        <end position="513"/>
    </location>
</feature>
<name>A0A1I3GNA3_9SPHI</name>
<dbReference type="STRING" id="1477437.SAMN05444682_10344"/>
<feature type="domain" description="SusD-like N-terminal" evidence="7">
    <location>
        <begin position="37"/>
        <end position="225"/>
    </location>
</feature>
<evidence type="ECO:0000259" key="7">
    <source>
        <dbReference type="Pfam" id="PF14322"/>
    </source>
</evidence>
<evidence type="ECO:0000256" key="1">
    <source>
        <dbReference type="ARBA" id="ARBA00004442"/>
    </source>
</evidence>
<evidence type="ECO:0000259" key="6">
    <source>
        <dbReference type="Pfam" id="PF07980"/>
    </source>
</evidence>
<gene>
    <name evidence="8" type="ORF">SAMN05444682_10344</name>
</gene>
<dbReference type="AlphaFoldDB" id="A0A1I3GNA3"/>
<evidence type="ECO:0000256" key="2">
    <source>
        <dbReference type="ARBA" id="ARBA00006275"/>
    </source>
</evidence>
<dbReference type="Pfam" id="PF14322">
    <property type="entry name" value="SusD-like_3"/>
    <property type="match status" value="1"/>
</dbReference>
<accession>A0A1I3GNA3</accession>
<evidence type="ECO:0000313" key="9">
    <source>
        <dbReference type="Proteomes" id="UP000198670"/>
    </source>
</evidence>
<organism evidence="8 9">
    <name type="scientific">Parapedobacter indicus</name>
    <dbReference type="NCBI Taxonomy" id="1477437"/>
    <lineage>
        <taxon>Bacteria</taxon>
        <taxon>Pseudomonadati</taxon>
        <taxon>Bacteroidota</taxon>
        <taxon>Sphingobacteriia</taxon>
        <taxon>Sphingobacteriales</taxon>
        <taxon>Sphingobacteriaceae</taxon>
        <taxon>Parapedobacter</taxon>
    </lineage>
</organism>
<dbReference type="Gene3D" id="1.25.40.390">
    <property type="match status" value="1"/>
</dbReference>
<dbReference type="InterPro" id="IPR012944">
    <property type="entry name" value="SusD_RagB_dom"/>
</dbReference>
<protein>
    <submittedName>
        <fullName evidence="8">Starch-binding associating with outer membrane</fullName>
    </submittedName>
</protein>
<dbReference type="InterPro" id="IPR033985">
    <property type="entry name" value="SusD-like_N"/>
</dbReference>
<dbReference type="Pfam" id="PF07980">
    <property type="entry name" value="SusD_RagB"/>
    <property type="match status" value="1"/>
</dbReference>
<evidence type="ECO:0000256" key="5">
    <source>
        <dbReference type="ARBA" id="ARBA00023237"/>
    </source>
</evidence>
<evidence type="ECO:0000256" key="4">
    <source>
        <dbReference type="ARBA" id="ARBA00023136"/>
    </source>
</evidence>
<dbReference type="Proteomes" id="UP000198670">
    <property type="component" value="Unassembled WGS sequence"/>
</dbReference>
<proteinExistence type="inferred from homology"/>